<accession>A0A9Q1H874</accession>
<dbReference type="EMBL" id="JAIZAY010000009">
    <property type="protein sequence ID" value="KAJ8036689.1"/>
    <property type="molecule type" value="Genomic_DNA"/>
</dbReference>
<protein>
    <submittedName>
        <fullName evidence="1">Uncharacterized protein</fullName>
    </submittedName>
</protein>
<evidence type="ECO:0000313" key="1">
    <source>
        <dbReference type="EMBL" id="KAJ8036689.1"/>
    </source>
</evidence>
<dbReference type="AlphaFoldDB" id="A0A9Q1H874"/>
<organism evidence="1 2">
    <name type="scientific">Holothuria leucospilota</name>
    <name type="common">Black long sea cucumber</name>
    <name type="synonym">Mertensiothuria leucospilota</name>
    <dbReference type="NCBI Taxonomy" id="206669"/>
    <lineage>
        <taxon>Eukaryota</taxon>
        <taxon>Metazoa</taxon>
        <taxon>Echinodermata</taxon>
        <taxon>Eleutherozoa</taxon>
        <taxon>Echinozoa</taxon>
        <taxon>Holothuroidea</taxon>
        <taxon>Aspidochirotacea</taxon>
        <taxon>Aspidochirotida</taxon>
        <taxon>Holothuriidae</taxon>
        <taxon>Holothuria</taxon>
    </lineage>
</organism>
<keyword evidence="2" id="KW-1185">Reference proteome</keyword>
<dbReference type="Proteomes" id="UP001152320">
    <property type="component" value="Chromosome 9"/>
</dbReference>
<gene>
    <name evidence="1" type="ORF">HOLleu_20738</name>
</gene>
<name>A0A9Q1H874_HOLLE</name>
<evidence type="ECO:0000313" key="2">
    <source>
        <dbReference type="Proteomes" id="UP001152320"/>
    </source>
</evidence>
<sequence length="122" mass="14146">MAGENSPFLKALSDFQTFLTTVRNLQDVIDFERRTGLTPAIKLLEMSRKDKDFGLVHTRWGRGGKATPLEHFVPEVVAFAQEVRQLIDHWFDEYKKTTMVEMFHGLEARGMDFILRVDVLFV</sequence>
<proteinExistence type="predicted"/>
<reference evidence="1" key="1">
    <citation type="submission" date="2021-10" db="EMBL/GenBank/DDBJ databases">
        <title>Tropical sea cucumber genome reveals ecological adaptation and Cuvierian tubules defense mechanism.</title>
        <authorList>
            <person name="Chen T."/>
        </authorList>
    </citation>
    <scope>NUCLEOTIDE SEQUENCE</scope>
    <source>
        <strain evidence="1">Nanhai2018</strain>
        <tissue evidence="1">Muscle</tissue>
    </source>
</reference>
<comment type="caution">
    <text evidence="1">The sequence shown here is derived from an EMBL/GenBank/DDBJ whole genome shotgun (WGS) entry which is preliminary data.</text>
</comment>